<gene>
    <name evidence="4" type="ORF">C1SCF055_LOCUS10616</name>
</gene>
<evidence type="ECO:0000256" key="1">
    <source>
        <dbReference type="SAM" id="Coils"/>
    </source>
</evidence>
<name>A0A9P1C332_9DINO</name>
<dbReference type="PROSITE" id="PS50076">
    <property type="entry name" value="DNAJ_2"/>
    <property type="match status" value="1"/>
</dbReference>
<dbReference type="InterPro" id="IPR001623">
    <property type="entry name" value="DnaJ_domain"/>
</dbReference>
<dbReference type="InterPro" id="IPR050817">
    <property type="entry name" value="DjlA_DnaK_co-chaperone"/>
</dbReference>
<evidence type="ECO:0000313" key="4">
    <source>
        <dbReference type="EMBL" id="CAI3982961.1"/>
    </source>
</evidence>
<dbReference type="Proteomes" id="UP001152797">
    <property type="component" value="Unassembled WGS sequence"/>
</dbReference>
<dbReference type="EMBL" id="CAMXCT030000762">
    <property type="protein sequence ID" value="CAL4770273.1"/>
    <property type="molecule type" value="Genomic_DNA"/>
</dbReference>
<sequence>MSQESLYDVLLVDQNATLDEIKLAFKRRALQVHPDKGGSKEAFHVVYQALETLADPEARQKYDKGLAKQPAGHTKCRGTERKTSKCGQPQRERCPRQKAGRRNAGTEPAASSESNQTKLLMKIRDLLKKLPRDVRNDVITNQFSQKQRLILEKWMVETVEASASQSGRETEPAMEHPGLPDQSYKLCTLPGLCTSSFSPTTSKKQGSKQKTRNRKNESDAKVPSRSGYVKKKGGGAYTAGICFDGIEMHTRNCDLQSGLEYLVVLTAVKQKMQDSTLGLGITFERRLQEALTSSAKEHGKDLADLKLSFFVLQAAGFFIGSDLRTPSVRTVEQLGRMRHCLQPFRQYAKNVGTRSIYWQHSPAHLKDSWEKFQKAVADAWHMAGVNSTRIQQTIRARHDARLESRNAQLQQWERGHMAMQDKHKYRPRRLRERTETRLQLWERRKMALQDKNEHRPRKFQTRLKLRRCPSESRTQLALKRLLVRWGRILKRQAGMVEKERRNILQQRKVRRKKAIEERKRAEALNREHLRKERLRRENLRKRMRSDFTMADIFGDPDVRCSWYFMVTATLCPPEIYKCQRKIQAECLGLFVEAVPRETSESLVSSVLQALAQLCKGSESTAPPPWQVSYAIFKSFERILTSVSPMLLTSMMDASDSDPGASLKYLWCQLLGADAFSDSRHAWQISVALRCLELQSAKWRGAEAAQGTRGESHS</sequence>
<dbReference type="EMBL" id="CAMXCT010000762">
    <property type="protein sequence ID" value="CAI3982961.1"/>
    <property type="molecule type" value="Genomic_DNA"/>
</dbReference>
<feature type="domain" description="J" evidence="3">
    <location>
        <begin position="5"/>
        <end position="66"/>
    </location>
</feature>
<comment type="caution">
    <text evidence="4">The sequence shown here is derived from an EMBL/GenBank/DDBJ whole genome shotgun (WGS) entry which is preliminary data.</text>
</comment>
<dbReference type="AlphaFoldDB" id="A0A9P1C332"/>
<keyword evidence="1" id="KW-0175">Coiled coil</keyword>
<evidence type="ECO:0000256" key="2">
    <source>
        <dbReference type="SAM" id="MobiDB-lite"/>
    </source>
</evidence>
<feature type="coiled-coil region" evidence="1">
    <location>
        <begin position="504"/>
        <end position="532"/>
    </location>
</feature>
<feature type="region of interest" description="Disordered" evidence="2">
    <location>
        <begin position="162"/>
        <end position="181"/>
    </location>
</feature>
<evidence type="ECO:0000259" key="3">
    <source>
        <dbReference type="PROSITE" id="PS50076"/>
    </source>
</evidence>
<dbReference type="Pfam" id="PF00226">
    <property type="entry name" value="DnaJ"/>
    <property type="match status" value="1"/>
</dbReference>
<accession>A0A9P1C332</accession>
<dbReference type="EMBL" id="CAMXCT020000762">
    <property type="protein sequence ID" value="CAL1136336.1"/>
    <property type="molecule type" value="Genomic_DNA"/>
</dbReference>
<reference evidence="5 6" key="2">
    <citation type="submission" date="2024-05" db="EMBL/GenBank/DDBJ databases">
        <authorList>
            <person name="Chen Y."/>
            <person name="Shah S."/>
            <person name="Dougan E. K."/>
            <person name="Thang M."/>
            <person name="Chan C."/>
        </authorList>
    </citation>
    <scope>NUCLEOTIDE SEQUENCE [LARGE SCALE GENOMIC DNA]</scope>
</reference>
<reference evidence="4" key="1">
    <citation type="submission" date="2022-10" db="EMBL/GenBank/DDBJ databases">
        <authorList>
            <person name="Chen Y."/>
            <person name="Dougan E. K."/>
            <person name="Chan C."/>
            <person name="Rhodes N."/>
            <person name="Thang M."/>
        </authorList>
    </citation>
    <scope>NUCLEOTIDE SEQUENCE</scope>
</reference>
<keyword evidence="6" id="KW-1185">Reference proteome</keyword>
<dbReference type="InterPro" id="IPR036869">
    <property type="entry name" value="J_dom_sf"/>
</dbReference>
<protein>
    <submittedName>
        <fullName evidence="5">DnaJ protein-like 2</fullName>
    </submittedName>
</protein>
<dbReference type="Gene3D" id="1.10.287.110">
    <property type="entry name" value="DnaJ domain"/>
    <property type="match status" value="1"/>
</dbReference>
<evidence type="ECO:0000313" key="5">
    <source>
        <dbReference type="EMBL" id="CAL4770273.1"/>
    </source>
</evidence>
<evidence type="ECO:0000313" key="6">
    <source>
        <dbReference type="Proteomes" id="UP001152797"/>
    </source>
</evidence>
<feature type="region of interest" description="Disordered" evidence="2">
    <location>
        <begin position="63"/>
        <end position="117"/>
    </location>
</feature>
<dbReference type="SUPFAM" id="SSF46565">
    <property type="entry name" value="Chaperone J-domain"/>
    <property type="match status" value="1"/>
</dbReference>
<dbReference type="CDD" id="cd06257">
    <property type="entry name" value="DnaJ"/>
    <property type="match status" value="1"/>
</dbReference>
<organism evidence="4">
    <name type="scientific">Cladocopium goreaui</name>
    <dbReference type="NCBI Taxonomy" id="2562237"/>
    <lineage>
        <taxon>Eukaryota</taxon>
        <taxon>Sar</taxon>
        <taxon>Alveolata</taxon>
        <taxon>Dinophyceae</taxon>
        <taxon>Suessiales</taxon>
        <taxon>Symbiodiniaceae</taxon>
        <taxon>Cladocopium</taxon>
    </lineage>
</organism>
<dbReference type="SMART" id="SM00271">
    <property type="entry name" value="DnaJ"/>
    <property type="match status" value="1"/>
</dbReference>
<dbReference type="PANTHER" id="PTHR24074">
    <property type="entry name" value="CO-CHAPERONE PROTEIN DJLA"/>
    <property type="match status" value="1"/>
</dbReference>
<proteinExistence type="predicted"/>
<feature type="region of interest" description="Disordered" evidence="2">
    <location>
        <begin position="198"/>
        <end position="227"/>
    </location>
</feature>